<feature type="chain" id="PRO_5032415018" evidence="5">
    <location>
        <begin position="22"/>
        <end position="882"/>
    </location>
</feature>
<proteinExistence type="predicted"/>
<dbReference type="Gene3D" id="1.10.760.10">
    <property type="entry name" value="Cytochrome c-like domain"/>
    <property type="match status" value="1"/>
</dbReference>
<dbReference type="NCBIfam" id="TIGR02603">
    <property type="entry name" value="CxxCH_TIGR02603"/>
    <property type="match status" value="1"/>
</dbReference>
<dbReference type="Proteomes" id="UP000576209">
    <property type="component" value="Unassembled WGS sequence"/>
</dbReference>
<comment type="caution">
    <text evidence="7">The sequence shown here is derived from an EMBL/GenBank/DDBJ whole genome shotgun (WGS) entry which is preliminary data.</text>
</comment>
<dbReference type="InterPro" id="IPR011989">
    <property type="entry name" value="ARM-like"/>
</dbReference>
<evidence type="ECO:0000259" key="6">
    <source>
        <dbReference type="PROSITE" id="PS51007"/>
    </source>
</evidence>
<dbReference type="PANTHER" id="PTHR33546:SF1">
    <property type="entry name" value="LARGE, MULTIFUNCTIONAL SECRETED PROTEIN"/>
    <property type="match status" value="1"/>
</dbReference>
<evidence type="ECO:0000256" key="4">
    <source>
        <dbReference type="PROSITE-ProRule" id="PRU00433"/>
    </source>
</evidence>
<name>A0A840E7S5_9BACT</name>
<dbReference type="GO" id="GO:0020037">
    <property type="term" value="F:heme binding"/>
    <property type="evidence" value="ECO:0007669"/>
    <property type="project" value="InterPro"/>
</dbReference>
<keyword evidence="3 4" id="KW-0408">Iron</keyword>
<dbReference type="SUPFAM" id="SSF50952">
    <property type="entry name" value="Soluble quinoprotein glucose dehydrogenase"/>
    <property type="match status" value="1"/>
</dbReference>
<dbReference type="InterPro" id="IPR016024">
    <property type="entry name" value="ARM-type_fold"/>
</dbReference>
<keyword evidence="5" id="KW-0732">Signal</keyword>
<dbReference type="InterPro" id="IPR036909">
    <property type="entry name" value="Cyt_c-like_dom_sf"/>
</dbReference>
<dbReference type="InterPro" id="IPR009056">
    <property type="entry name" value="Cyt_c-like_dom"/>
</dbReference>
<keyword evidence="1 4" id="KW-0349">Heme</keyword>
<evidence type="ECO:0000313" key="8">
    <source>
        <dbReference type="Proteomes" id="UP000576209"/>
    </source>
</evidence>
<accession>A0A840E7S5</accession>
<evidence type="ECO:0000256" key="2">
    <source>
        <dbReference type="ARBA" id="ARBA00022723"/>
    </source>
</evidence>
<feature type="domain" description="Cytochrome c" evidence="6">
    <location>
        <begin position="747"/>
        <end position="882"/>
    </location>
</feature>
<dbReference type="SUPFAM" id="SSF46626">
    <property type="entry name" value="Cytochrome c"/>
    <property type="match status" value="1"/>
</dbReference>
<evidence type="ECO:0000256" key="3">
    <source>
        <dbReference type="ARBA" id="ARBA00023004"/>
    </source>
</evidence>
<dbReference type="InterPro" id="IPR011042">
    <property type="entry name" value="6-blade_b-propeller_TolB-like"/>
</dbReference>
<keyword evidence="8" id="KW-1185">Reference proteome</keyword>
<dbReference type="Gene3D" id="1.25.10.10">
    <property type="entry name" value="Leucine-rich Repeat Variant"/>
    <property type="match status" value="1"/>
</dbReference>
<dbReference type="InterPro" id="IPR013427">
    <property type="entry name" value="Haem-bd_dom_put"/>
</dbReference>
<dbReference type="GO" id="GO:0009055">
    <property type="term" value="F:electron transfer activity"/>
    <property type="evidence" value="ECO:0007669"/>
    <property type="project" value="InterPro"/>
</dbReference>
<dbReference type="Pfam" id="PF23500">
    <property type="entry name" value="DUF7133"/>
    <property type="match status" value="1"/>
</dbReference>
<dbReference type="PANTHER" id="PTHR33546">
    <property type="entry name" value="LARGE, MULTIFUNCTIONAL SECRETED PROTEIN-RELATED"/>
    <property type="match status" value="1"/>
</dbReference>
<evidence type="ECO:0000313" key="7">
    <source>
        <dbReference type="EMBL" id="MBB4081080.1"/>
    </source>
</evidence>
<dbReference type="SUPFAM" id="SSF48371">
    <property type="entry name" value="ARM repeat"/>
    <property type="match status" value="1"/>
</dbReference>
<keyword evidence="2 4" id="KW-0479">Metal-binding</keyword>
<dbReference type="Gene3D" id="2.120.10.30">
    <property type="entry name" value="TolB, C-terminal domain"/>
    <property type="match status" value="1"/>
</dbReference>
<dbReference type="EMBL" id="JACIFF010000012">
    <property type="protein sequence ID" value="MBB4081080.1"/>
    <property type="molecule type" value="Genomic_DNA"/>
</dbReference>
<dbReference type="Pfam" id="PF13646">
    <property type="entry name" value="HEAT_2"/>
    <property type="match status" value="1"/>
</dbReference>
<dbReference type="Pfam" id="PF00034">
    <property type="entry name" value="Cytochrom_C"/>
    <property type="match status" value="1"/>
</dbReference>
<gene>
    <name evidence="7" type="ORF">GGR28_003727</name>
</gene>
<reference evidence="7 8" key="1">
    <citation type="submission" date="2020-08" db="EMBL/GenBank/DDBJ databases">
        <title>Genomic Encyclopedia of Type Strains, Phase IV (KMG-IV): sequencing the most valuable type-strain genomes for metagenomic binning, comparative biology and taxonomic classification.</title>
        <authorList>
            <person name="Goeker M."/>
        </authorList>
    </citation>
    <scope>NUCLEOTIDE SEQUENCE [LARGE SCALE GENOMIC DNA]</scope>
    <source>
        <strain evidence="7 8">DSM 105137</strain>
    </source>
</reference>
<dbReference type="RefSeq" id="WP_183497308.1">
    <property type="nucleotide sequence ID" value="NZ_JACIFF010000012.1"/>
</dbReference>
<sequence length="882" mass="95697">MPLRILLFPSLLCFLPFSCTPEEQSSTTTDTAELETYYGTPDAAPADSAQLVMEQIAGPDIVPSPACLAVLPTGEVFVGVDKMGSLGKEPGKGSIVRLVDRDNDGTYETQSEYALVDNPRGLMPVGDKLFVLHTAFGEGEQVAAGMDLVVFEDKDGDGIADGPSRPLITHISSPTPLQDRGTDHATNGIRMGIDGWIYIAVGDFGFHNAEDRSGTKMTMLGGGIVRVRPDGTEMEVYTHGTRNIYDVAIDPFMNVYTRGNTNDGGGWNVRFLHHLQSGEYGYPTLFKHFTEETLPALIDVGGGSGTGSYFMDDDRWPARYNHVPMMADWGRNQLYIHRVEMDGPSFTQRDEEFIELPQITDIDLDGSGRMLLAAWDGAGYRGSPDKGYVVRVVPEGWTYEAFPDLTAASVEDLGELLRAGNSVARFHAQQELLTRPSGEAAAVALRVAREQSATLEARVAGIYTYAQLTCSEGAEELVELSKQDKLREFALRALADRKSCLEAVPLDPFLTAVDDANPRVRAAAITGLGRLGKPEAAETLLTVAVPASAQAPEPGTEGPHATPNSEIVLPHLAVRSLVELEAVDATIGAIRDNPKLALWTLRYLHSPETVDGLIDAYGSIEDAGVKEEILATLGRLYTHEAPYAGDWWWSTRPDTHGPYYKGVNWEFSDKIKDFLTGEARAAGPEKQRFFALLNERNRMEIPELGVVTEEAVAAENTVDLNAISGKKGEVGNASIEDVILAMAETEGNPARGKELFTSQGCIACHAVEKGDAMKGPFMGQIGSIMTRDQITESILKPNASISQGFSSYLIETKDDNAYVGFVTAESADQLTLRDIGGNSTELAKDNITNREELPTSMMPEGLANALSFEELASLVAFLERQK</sequence>
<dbReference type="AlphaFoldDB" id="A0A840E7S5"/>
<feature type="signal peptide" evidence="5">
    <location>
        <begin position="1"/>
        <end position="21"/>
    </location>
</feature>
<evidence type="ECO:0000256" key="5">
    <source>
        <dbReference type="SAM" id="SignalP"/>
    </source>
</evidence>
<dbReference type="InterPro" id="IPR011041">
    <property type="entry name" value="Quinoprot_gluc/sorb_DH_b-prop"/>
</dbReference>
<dbReference type="GO" id="GO:0046872">
    <property type="term" value="F:metal ion binding"/>
    <property type="evidence" value="ECO:0007669"/>
    <property type="project" value="UniProtKB-KW"/>
</dbReference>
<protein>
    <submittedName>
        <fullName evidence="7">Putative heme-binding domain-containing protein</fullName>
    </submittedName>
</protein>
<dbReference type="InterPro" id="IPR055557">
    <property type="entry name" value="DUF7133"/>
</dbReference>
<dbReference type="PROSITE" id="PS51007">
    <property type="entry name" value="CYTC"/>
    <property type="match status" value="1"/>
</dbReference>
<evidence type="ECO:0000256" key="1">
    <source>
        <dbReference type="ARBA" id="ARBA00022617"/>
    </source>
</evidence>
<organism evidence="7 8">
    <name type="scientific">Neolewinella aquimaris</name>
    <dbReference type="NCBI Taxonomy" id="1835722"/>
    <lineage>
        <taxon>Bacteria</taxon>
        <taxon>Pseudomonadati</taxon>
        <taxon>Bacteroidota</taxon>
        <taxon>Saprospiria</taxon>
        <taxon>Saprospirales</taxon>
        <taxon>Lewinellaceae</taxon>
        <taxon>Neolewinella</taxon>
    </lineage>
</organism>